<accession>A0ABN7NWC0</accession>
<comment type="caution">
    <text evidence="1">The sequence shown here is derived from an EMBL/GenBank/DDBJ whole genome shotgun (WGS) entry which is preliminary data.</text>
</comment>
<evidence type="ECO:0000313" key="1">
    <source>
        <dbReference type="EMBL" id="CAG2059785.1"/>
    </source>
</evidence>
<reference evidence="1" key="1">
    <citation type="submission" date="2021-03" db="EMBL/GenBank/DDBJ databases">
        <authorList>
            <person name="Tran Van P."/>
        </authorList>
    </citation>
    <scope>NUCLEOTIDE SEQUENCE</scope>
</reference>
<sequence>MYTVSSASCRKAGSYLLNLNNRYVEYINAFQIFGEATQFVDATSQNPAILINFQYPELTIYYVQNKSSIDL</sequence>
<protein>
    <submittedName>
        <fullName evidence="1">Uncharacterized protein</fullName>
    </submittedName>
</protein>
<gene>
    <name evidence="1" type="ORF">TPAB3V08_LOCUS6744</name>
</gene>
<keyword evidence="2" id="KW-1185">Reference proteome</keyword>
<name>A0ABN7NWC0_TIMPD</name>
<organism evidence="1 2">
    <name type="scientific">Timema podura</name>
    <name type="common">Walking stick</name>
    <dbReference type="NCBI Taxonomy" id="61482"/>
    <lineage>
        <taxon>Eukaryota</taxon>
        <taxon>Metazoa</taxon>
        <taxon>Ecdysozoa</taxon>
        <taxon>Arthropoda</taxon>
        <taxon>Hexapoda</taxon>
        <taxon>Insecta</taxon>
        <taxon>Pterygota</taxon>
        <taxon>Neoptera</taxon>
        <taxon>Polyneoptera</taxon>
        <taxon>Phasmatodea</taxon>
        <taxon>Timematodea</taxon>
        <taxon>Timematoidea</taxon>
        <taxon>Timematidae</taxon>
        <taxon>Timema</taxon>
    </lineage>
</organism>
<proteinExistence type="predicted"/>
<dbReference type="EMBL" id="CAJPIN010010518">
    <property type="protein sequence ID" value="CAG2059785.1"/>
    <property type="molecule type" value="Genomic_DNA"/>
</dbReference>
<evidence type="ECO:0000313" key="2">
    <source>
        <dbReference type="Proteomes" id="UP001153148"/>
    </source>
</evidence>
<dbReference type="Proteomes" id="UP001153148">
    <property type="component" value="Unassembled WGS sequence"/>
</dbReference>